<sequence length="55" mass="6454">MKEVRKLVNEKISILANCPHKHTERRTLAHYVTVEVTAIFCKDCGKQLTKEQWEV</sequence>
<organism evidence="1">
    <name type="scientific">Siphoviridae sp. ct60x17</name>
    <dbReference type="NCBI Taxonomy" id="2823565"/>
    <lineage>
        <taxon>Viruses</taxon>
        <taxon>Duplodnaviria</taxon>
        <taxon>Heunggongvirae</taxon>
        <taxon>Uroviricota</taxon>
        <taxon>Caudoviricetes</taxon>
    </lineage>
</organism>
<name>A0A8S5LC71_9CAUD</name>
<evidence type="ECO:0000313" key="1">
    <source>
        <dbReference type="EMBL" id="DAD67536.1"/>
    </source>
</evidence>
<accession>A0A8S5LC71</accession>
<dbReference type="EMBL" id="BK014680">
    <property type="protein sequence ID" value="DAD67536.1"/>
    <property type="molecule type" value="Genomic_DNA"/>
</dbReference>
<proteinExistence type="predicted"/>
<reference evidence="1" key="1">
    <citation type="journal article" date="2021" name="Proc. Natl. Acad. Sci. U.S.A.">
        <title>A Catalog of Tens of Thousands of Viruses from Human Metagenomes Reveals Hidden Associations with Chronic Diseases.</title>
        <authorList>
            <person name="Tisza M.J."/>
            <person name="Buck C.B."/>
        </authorList>
    </citation>
    <scope>NUCLEOTIDE SEQUENCE</scope>
    <source>
        <strain evidence="1">Ct60x17</strain>
    </source>
</reference>
<protein>
    <submittedName>
        <fullName evidence="1">MqsA</fullName>
    </submittedName>
</protein>